<evidence type="ECO:0000313" key="3">
    <source>
        <dbReference type="Proteomes" id="UP000190852"/>
    </source>
</evidence>
<accession>A0A1T5CBR5</accession>
<dbReference type="InterPro" id="IPR024331">
    <property type="entry name" value="DUF3859"/>
</dbReference>
<protein>
    <recommendedName>
        <fullName evidence="1">DUF3859 domain-containing protein</fullName>
    </recommendedName>
</protein>
<organism evidence="2 3">
    <name type="scientific">Parabacteroides chartae</name>
    <dbReference type="NCBI Taxonomy" id="1037355"/>
    <lineage>
        <taxon>Bacteria</taxon>
        <taxon>Pseudomonadati</taxon>
        <taxon>Bacteroidota</taxon>
        <taxon>Bacteroidia</taxon>
        <taxon>Bacteroidales</taxon>
        <taxon>Tannerellaceae</taxon>
        <taxon>Parabacteroides</taxon>
    </lineage>
</organism>
<dbReference type="EMBL" id="FUYQ01000011">
    <property type="protein sequence ID" value="SKB56803.1"/>
    <property type="molecule type" value="Genomic_DNA"/>
</dbReference>
<reference evidence="3" key="1">
    <citation type="submission" date="2017-02" db="EMBL/GenBank/DDBJ databases">
        <authorList>
            <person name="Varghese N."/>
            <person name="Submissions S."/>
        </authorList>
    </citation>
    <scope>NUCLEOTIDE SEQUENCE [LARGE SCALE GENOMIC DNA]</scope>
    <source>
        <strain evidence="3">DSM 24967</strain>
    </source>
</reference>
<evidence type="ECO:0000313" key="2">
    <source>
        <dbReference type="EMBL" id="SKB56803.1"/>
    </source>
</evidence>
<name>A0A1T5CBR5_9BACT</name>
<dbReference type="Proteomes" id="UP000190852">
    <property type="component" value="Unassembled WGS sequence"/>
</dbReference>
<dbReference type="Pfam" id="PF12975">
    <property type="entry name" value="DUF3859"/>
    <property type="match status" value="1"/>
</dbReference>
<keyword evidence="3" id="KW-1185">Reference proteome</keyword>
<dbReference type="AlphaFoldDB" id="A0A1T5CBR5"/>
<proteinExistence type="predicted"/>
<evidence type="ECO:0000259" key="1">
    <source>
        <dbReference type="Pfam" id="PF12975"/>
    </source>
</evidence>
<gene>
    <name evidence="2" type="ORF">SAMN05660349_01816</name>
</gene>
<dbReference type="RefSeq" id="WP_079683344.1">
    <property type="nucleotide sequence ID" value="NZ_FUYQ01000011.1"/>
</dbReference>
<sequence length="127" mass="14731">MPRLKPEFEICSFGLYTAWDRESKELPKIRKHTLEIHAETGVEFGLILSVKKAKGEVLEYRIDHPPFTDEQGNIAPPFEGTYYISSNDFRFFLGDTVWEPVEDKKGIWKLSVYYKGKEVAGKQFILV</sequence>
<dbReference type="Gene3D" id="2.60.40.2390">
    <property type="match status" value="1"/>
</dbReference>
<feature type="domain" description="DUF3859" evidence="1">
    <location>
        <begin position="5"/>
        <end position="124"/>
    </location>
</feature>